<dbReference type="Pfam" id="PF01735">
    <property type="entry name" value="PLA2_B"/>
    <property type="match status" value="1"/>
</dbReference>
<dbReference type="KEGG" id="char:105890871"/>
<protein>
    <submittedName>
        <fullName evidence="6">Cytosolic phospholipase A2 zeta-like</fullName>
    </submittedName>
</protein>
<feature type="domain" description="PLA2c" evidence="4">
    <location>
        <begin position="1"/>
        <end position="518"/>
    </location>
</feature>
<proteinExistence type="predicted"/>
<keyword evidence="5" id="KW-1185">Reference proteome</keyword>
<evidence type="ECO:0000256" key="3">
    <source>
        <dbReference type="PROSITE-ProRule" id="PRU00555"/>
    </source>
</evidence>
<dbReference type="GeneID" id="105890871"/>
<dbReference type="RefSeq" id="XP_042565510.1">
    <property type="nucleotide sequence ID" value="XM_042709576.1"/>
</dbReference>
<dbReference type="PANTHER" id="PTHR10728">
    <property type="entry name" value="CYTOSOLIC PHOSPHOLIPASE A2"/>
    <property type="match status" value="1"/>
</dbReference>
<evidence type="ECO:0000313" key="6">
    <source>
        <dbReference type="RefSeq" id="XP_042565510.1"/>
    </source>
</evidence>
<dbReference type="Proteomes" id="UP000515152">
    <property type="component" value="Chromosome 13"/>
</dbReference>
<sequence length="518" mass="59565">MTGAFGSLKGLQTLGIMDAISYITGVSGATWAMSTLYEKPDWSQKDLAVVTEPMKKEMFGRYQSIFSNEQLYYYKQEMEQRDADGLQVSLIDLWGLVIEHLIYGKKWDSTLSDQKRAVSEGQNPLPIYTAVNMKTSLKGSIKETEWCEFTPYEVGLLKYGAFVPTEDFGSEYFLGKQIKKLPETRLSFLIGIWSSTFSRSFTQLWSRITRCTPSWNPIPETITDIETDNKPSTLDTLLIKPATKMAKVITEFFSSRPIISQMYNFMHGLSLHWDYNKKSNFTDEKGTSEGFPLGIFKDINGRAMTESPLFTFSPFIFWFLCLDTHPDSFPNQLTPTDPILNLVDSGLSCNMGFPPVLRPHRRMDLILSLNYSWDSDQFMVLKKTQQHCTDHRIPFPHIDFSRVEKEAMKEVYVFEDEKNPKAPIVVHFPLANLTFREFKAPGVRREGKDELRMGELDVSSSASPYITTNLAYQPEDFQKLMDLTCYNVLNNRDTLLSALRRALQRERVHEDEHEHSCP</sequence>
<dbReference type="GO" id="GO:0005544">
    <property type="term" value="F:calcium-dependent phospholipid binding"/>
    <property type="evidence" value="ECO:0007669"/>
    <property type="project" value="TreeGrafter"/>
</dbReference>
<dbReference type="SMART" id="SM00022">
    <property type="entry name" value="PLAc"/>
    <property type="match status" value="1"/>
</dbReference>
<keyword evidence="2 3" id="KW-0443">Lipid metabolism</keyword>
<evidence type="ECO:0000256" key="2">
    <source>
        <dbReference type="ARBA" id="ARBA00023098"/>
    </source>
</evidence>
<dbReference type="GO" id="GO:0005509">
    <property type="term" value="F:calcium ion binding"/>
    <property type="evidence" value="ECO:0007669"/>
    <property type="project" value="TreeGrafter"/>
</dbReference>
<dbReference type="OrthoDB" id="419768at2759"/>
<dbReference type="GO" id="GO:0005829">
    <property type="term" value="C:cytosol"/>
    <property type="evidence" value="ECO:0007669"/>
    <property type="project" value="TreeGrafter"/>
</dbReference>
<dbReference type="AlphaFoldDB" id="A0A8M1KSA9"/>
<dbReference type="PANTHER" id="PTHR10728:SF32">
    <property type="entry name" value="CYTOSOLIC PHOSPHOLIPASE A2 BETA"/>
    <property type="match status" value="1"/>
</dbReference>
<evidence type="ECO:0000259" key="4">
    <source>
        <dbReference type="PROSITE" id="PS51210"/>
    </source>
</evidence>
<name>A0A8M1KSA9_CLUHA</name>
<accession>A0A8M1KSA9</accession>
<keyword evidence="1 3" id="KW-0378">Hydrolase</keyword>
<evidence type="ECO:0000256" key="1">
    <source>
        <dbReference type="ARBA" id="ARBA00022801"/>
    </source>
</evidence>
<gene>
    <name evidence="6" type="primary">LOC105890871</name>
</gene>
<organism evidence="5 6">
    <name type="scientific">Clupea harengus</name>
    <name type="common">Atlantic herring</name>
    <dbReference type="NCBI Taxonomy" id="7950"/>
    <lineage>
        <taxon>Eukaryota</taxon>
        <taxon>Metazoa</taxon>
        <taxon>Chordata</taxon>
        <taxon>Craniata</taxon>
        <taxon>Vertebrata</taxon>
        <taxon>Euteleostomi</taxon>
        <taxon>Actinopterygii</taxon>
        <taxon>Neopterygii</taxon>
        <taxon>Teleostei</taxon>
        <taxon>Clupei</taxon>
        <taxon>Clupeiformes</taxon>
        <taxon>Clupeoidei</taxon>
        <taxon>Clupeidae</taxon>
        <taxon>Clupea</taxon>
    </lineage>
</organism>
<keyword evidence="3" id="KW-0442">Lipid degradation</keyword>
<dbReference type="InterPro" id="IPR002642">
    <property type="entry name" value="LysoPLipase_cat_dom"/>
</dbReference>
<evidence type="ECO:0000313" key="5">
    <source>
        <dbReference type="Proteomes" id="UP000515152"/>
    </source>
</evidence>
<reference evidence="6" key="1">
    <citation type="submission" date="2025-08" db="UniProtKB">
        <authorList>
            <consortium name="RefSeq"/>
        </authorList>
    </citation>
    <scope>IDENTIFICATION</scope>
</reference>
<dbReference type="PROSITE" id="PS51210">
    <property type="entry name" value="PLA2C"/>
    <property type="match status" value="1"/>
</dbReference>
<dbReference type="GO" id="GO:0047498">
    <property type="term" value="F:calcium-dependent phospholipase A2 activity"/>
    <property type="evidence" value="ECO:0007669"/>
    <property type="project" value="TreeGrafter"/>
</dbReference>
<dbReference type="GO" id="GO:0046475">
    <property type="term" value="P:glycerophospholipid catabolic process"/>
    <property type="evidence" value="ECO:0007669"/>
    <property type="project" value="TreeGrafter"/>
</dbReference>